<sequence length="203" mass="21877">MKIRPLGIKGAFEVTPVQHGDSRGRFLEWYRFDALAEAVGHRLDLAQANLSTSAKGVVRGIHFADVPPGQAKYVTCVSGAVLDVIVDIRVGSPTFGTWEAVRLDDEDRRAVYLGEGLGHGFCALTEGATVAYLCSSTYRPGHEHGVHPLDRELGIAWPVSDPVLSGKDAEAPSLADAGAKGLLPRYDAVHSFVESLRQIDDSR</sequence>
<dbReference type="RefSeq" id="WP_093609594.1">
    <property type="nucleotide sequence ID" value="NZ_BOMT01000010.1"/>
</dbReference>
<dbReference type="STRING" id="35752.SAMN05421541_101596"/>
<evidence type="ECO:0000313" key="5">
    <source>
        <dbReference type="Proteomes" id="UP000199645"/>
    </source>
</evidence>
<dbReference type="EMBL" id="FONV01000001">
    <property type="protein sequence ID" value="SFE40745.1"/>
    <property type="molecule type" value="Genomic_DNA"/>
</dbReference>
<evidence type="ECO:0000313" key="4">
    <source>
        <dbReference type="EMBL" id="SFE40745.1"/>
    </source>
</evidence>
<evidence type="ECO:0000256" key="1">
    <source>
        <dbReference type="ARBA" id="ARBA00010154"/>
    </source>
</evidence>
<dbReference type="Pfam" id="PF00908">
    <property type="entry name" value="dTDP_sugar_isom"/>
    <property type="match status" value="1"/>
</dbReference>
<gene>
    <name evidence="4" type="ORF">SAMN05421541_101596</name>
</gene>
<dbReference type="CDD" id="cd00438">
    <property type="entry name" value="cupin_RmlC"/>
    <property type="match status" value="1"/>
</dbReference>
<evidence type="ECO:0000256" key="2">
    <source>
        <dbReference type="PIRSR" id="PIRSR600888-1"/>
    </source>
</evidence>
<feature type="site" description="Participates in a stacking interaction with the thymidine ring of dTDP-4-oxo-6-deoxyglucose" evidence="3">
    <location>
        <position position="138"/>
    </location>
</feature>
<dbReference type="InterPro" id="IPR011051">
    <property type="entry name" value="RmlC_Cupin_sf"/>
</dbReference>
<dbReference type="InterPro" id="IPR000888">
    <property type="entry name" value="RmlC-like"/>
</dbReference>
<feature type="active site" description="Proton donor" evidence="2">
    <location>
        <position position="132"/>
    </location>
</feature>
<dbReference type="GO" id="GO:0000271">
    <property type="term" value="P:polysaccharide biosynthetic process"/>
    <property type="evidence" value="ECO:0007669"/>
    <property type="project" value="TreeGrafter"/>
</dbReference>
<reference evidence="4 5" key="1">
    <citation type="submission" date="2016-10" db="EMBL/GenBank/DDBJ databases">
        <authorList>
            <person name="de Groot N.N."/>
        </authorList>
    </citation>
    <scope>NUCLEOTIDE SEQUENCE [LARGE SCALE GENOMIC DNA]</scope>
    <source>
        <strain evidence="4 5">DSM 43019</strain>
    </source>
</reference>
<dbReference type="InterPro" id="IPR014710">
    <property type="entry name" value="RmlC-like_jellyroll"/>
</dbReference>
<dbReference type="GO" id="GO:0019305">
    <property type="term" value="P:dTDP-rhamnose biosynthetic process"/>
    <property type="evidence" value="ECO:0007669"/>
    <property type="project" value="TreeGrafter"/>
</dbReference>
<dbReference type="PANTHER" id="PTHR21047:SF2">
    <property type="entry name" value="THYMIDINE DIPHOSPHO-4-KETO-RHAMNOSE 3,5-EPIMERASE"/>
    <property type="match status" value="1"/>
</dbReference>
<feature type="active site" description="Proton acceptor" evidence="2">
    <location>
        <position position="62"/>
    </location>
</feature>
<dbReference type="OrthoDB" id="9800680at2"/>
<dbReference type="GO" id="GO:0005829">
    <property type="term" value="C:cytosol"/>
    <property type="evidence" value="ECO:0007669"/>
    <property type="project" value="TreeGrafter"/>
</dbReference>
<evidence type="ECO:0000256" key="3">
    <source>
        <dbReference type="PIRSR" id="PIRSR600888-3"/>
    </source>
</evidence>
<keyword evidence="5" id="KW-1185">Reference proteome</keyword>
<name>A0A1I2A9K7_9ACTN</name>
<proteinExistence type="inferred from homology"/>
<comment type="similarity">
    <text evidence="1">Belongs to the dTDP-4-dehydrorhamnose 3,5-epimerase family.</text>
</comment>
<dbReference type="AlphaFoldDB" id="A0A1I2A9K7"/>
<dbReference type="SUPFAM" id="SSF51182">
    <property type="entry name" value="RmlC-like cupins"/>
    <property type="match status" value="1"/>
</dbReference>
<dbReference type="Proteomes" id="UP000199645">
    <property type="component" value="Unassembled WGS sequence"/>
</dbReference>
<dbReference type="GO" id="GO:0008830">
    <property type="term" value="F:dTDP-4-dehydrorhamnose 3,5-epimerase activity"/>
    <property type="evidence" value="ECO:0007669"/>
    <property type="project" value="InterPro"/>
</dbReference>
<accession>A0A1I2A9K7</accession>
<protein>
    <submittedName>
        <fullName evidence="4">dTDP-4-dehydrorhamnose 3,5-epimerase</fullName>
    </submittedName>
</protein>
<organism evidence="4 5">
    <name type="scientific">Actinoplanes philippinensis</name>
    <dbReference type="NCBI Taxonomy" id="35752"/>
    <lineage>
        <taxon>Bacteria</taxon>
        <taxon>Bacillati</taxon>
        <taxon>Actinomycetota</taxon>
        <taxon>Actinomycetes</taxon>
        <taxon>Micromonosporales</taxon>
        <taxon>Micromonosporaceae</taxon>
        <taxon>Actinoplanes</taxon>
    </lineage>
</organism>
<dbReference type="Gene3D" id="2.60.120.10">
    <property type="entry name" value="Jelly Rolls"/>
    <property type="match status" value="1"/>
</dbReference>
<dbReference type="PANTHER" id="PTHR21047">
    <property type="entry name" value="DTDP-6-DEOXY-D-GLUCOSE-3,5 EPIMERASE"/>
    <property type="match status" value="1"/>
</dbReference>